<evidence type="ECO:0000259" key="2">
    <source>
        <dbReference type="PROSITE" id="PS50279"/>
    </source>
</evidence>
<dbReference type="STRING" id="61819.ENSACIP00000011002"/>
<dbReference type="Proteomes" id="UP000261340">
    <property type="component" value="Unplaced"/>
</dbReference>
<dbReference type="PROSITE" id="PS50279">
    <property type="entry name" value="BPTI_KUNITZ_2"/>
    <property type="match status" value="2"/>
</dbReference>
<protein>
    <recommendedName>
        <fullName evidence="2">BPTI/Kunitz inhibitor domain-containing protein</fullName>
    </recommendedName>
</protein>
<keyword evidence="1" id="KW-1015">Disulfide bond</keyword>
<dbReference type="OMA" id="STENECF"/>
<dbReference type="Pfam" id="PF00014">
    <property type="entry name" value="Kunitz_BPTI"/>
    <property type="match status" value="2"/>
</dbReference>
<dbReference type="InterPro" id="IPR020901">
    <property type="entry name" value="Prtase_inh_Kunz-CS"/>
</dbReference>
<dbReference type="GeneTree" id="ENSGT00940000173891"/>
<dbReference type="PROSITE" id="PS00280">
    <property type="entry name" value="BPTI_KUNITZ_1"/>
    <property type="match status" value="2"/>
</dbReference>
<name>A0A3Q0RL26_AMPCI</name>
<accession>A0A3Q0RL26</accession>
<proteinExistence type="predicted"/>
<feature type="domain" description="BPTI/Kunitz inhibitor" evidence="2">
    <location>
        <begin position="147"/>
        <end position="197"/>
    </location>
</feature>
<reference evidence="3" key="2">
    <citation type="submission" date="2025-09" db="UniProtKB">
        <authorList>
            <consortium name="Ensembl"/>
        </authorList>
    </citation>
    <scope>IDENTIFICATION</scope>
</reference>
<sequence>FFFISCYFSAAYRICCVPFNELADPCSLDYDAGMPCKDYEAKWFFDRKNGFCAQFWYGGCGGNENRFDSEALCLKNCMRSGKWLMLPASLRECAVTWFNAACASTAYFITRDCAGQLTLSQFQVATPGSRGESLAKKKKKKKPITNFLLPQEEGTCAKFVLKWHYDAANKSCIRFWYGGCGGNQNRFDTHEQCMKACGKPAPINLRYKNLPDGLFFNYLCQISLTQT</sequence>
<dbReference type="SUPFAM" id="SSF57362">
    <property type="entry name" value="BPTI-like"/>
    <property type="match status" value="2"/>
</dbReference>
<dbReference type="InterPro" id="IPR050098">
    <property type="entry name" value="TFPI/VKTCI-like"/>
</dbReference>
<dbReference type="FunFam" id="4.10.410.10:FF:000020">
    <property type="entry name" value="Collagen, type VI, alpha 3"/>
    <property type="match status" value="2"/>
</dbReference>
<dbReference type="Ensembl" id="ENSACIT00000011320.1">
    <property type="protein sequence ID" value="ENSACIP00000011002.1"/>
    <property type="gene ID" value="ENSACIG00000008177.1"/>
</dbReference>
<dbReference type="PRINTS" id="PR00759">
    <property type="entry name" value="BASICPTASE"/>
</dbReference>
<dbReference type="GO" id="GO:0005615">
    <property type="term" value="C:extracellular space"/>
    <property type="evidence" value="ECO:0007669"/>
    <property type="project" value="TreeGrafter"/>
</dbReference>
<dbReference type="GO" id="GO:0004867">
    <property type="term" value="F:serine-type endopeptidase inhibitor activity"/>
    <property type="evidence" value="ECO:0007669"/>
    <property type="project" value="InterPro"/>
</dbReference>
<reference evidence="3" key="1">
    <citation type="submission" date="2025-08" db="UniProtKB">
        <authorList>
            <consortium name="Ensembl"/>
        </authorList>
    </citation>
    <scope>IDENTIFICATION</scope>
</reference>
<dbReference type="Gene3D" id="4.10.410.10">
    <property type="entry name" value="Pancreatic trypsin inhibitor Kunitz domain"/>
    <property type="match status" value="2"/>
</dbReference>
<dbReference type="InterPro" id="IPR002223">
    <property type="entry name" value="Kunitz_BPTI"/>
</dbReference>
<organism evidence="3 4">
    <name type="scientific">Amphilophus citrinellus</name>
    <name type="common">Midas cichlid</name>
    <name type="synonym">Cichlasoma citrinellum</name>
    <dbReference type="NCBI Taxonomy" id="61819"/>
    <lineage>
        <taxon>Eukaryota</taxon>
        <taxon>Metazoa</taxon>
        <taxon>Chordata</taxon>
        <taxon>Craniata</taxon>
        <taxon>Vertebrata</taxon>
        <taxon>Euteleostomi</taxon>
        <taxon>Actinopterygii</taxon>
        <taxon>Neopterygii</taxon>
        <taxon>Teleostei</taxon>
        <taxon>Neoteleostei</taxon>
        <taxon>Acanthomorphata</taxon>
        <taxon>Ovalentaria</taxon>
        <taxon>Cichlomorphae</taxon>
        <taxon>Cichliformes</taxon>
        <taxon>Cichlidae</taxon>
        <taxon>New World cichlids</taxon>
        <taxon>Cichlasomatinae</taxon>
        <taxon>Heroini</taxon>
        <taxon>Amphilophus</taxon>
    </lineage>
</organism>
<evidence type="ECO:0000256" key="1">
    <source>
        <dbReference type="ARBA" id="ARBA00023157"/>
    </source>
</evidence>
<dbReference type="SMART" id="SM00131">
    <property type="entry name" value="KU"/>
    <property type="match status" value="2"/>
</dbReference>
<evidence type="ECO:0000313" key="4">
    <source>
        <dbReference type="Proteomes" id="UP000261340"/>
    </source>
</evidence>
<evidence type="ECO:0000313" key="3">
    <source>
        <dbReference type="Ensembl" id="ENSACIP00000011002.1"/>
    </source>
</evidence>
<dbReference type="InterPro" id="IPR036880">
    <property type="entry name" value="Kunitz_BPTI_sf"/>
</dbReference>
<feature type="domain" description="BPTI/Kunitz inhibitor" evidence="2">
    <location>
        <begin position="26"/>
        <end position="77"/>
    </location>
</feature>
<keyword evidence="4" id="KW-1185">Reference proteome</keyword>
<dbReference type="AlphaFoldDB" id="A0A3Q0RL26"/>
<dbReference type="PANTHER" id="PTHR10083:SF374">
    <property type="entry name" value="BPTI_KUNITZ INHIBITOR DOMAIN-CONTAINING PROTEIN"/>
    <property type="match status" value="1"/>
</dbReference>
<dbReference type="PANTHER" id="PTHR10083">
    <property type="entry name" value="KUNITZ-TYPE PROTEASE INHIBITOR-RELATED"/>
    <property type="match status" value="1"/>
</dbReference>
<dbReference type="CDD" id="cd22635">
    <property type="entry name" value="Kunitz_papilin"/>
    <property type="match status" value="1"/>
</dbReference>